<comment type="caution">
    <text evidence="2">The sequence shown here is derived from an EMBL/GenBank/DDBJ whole genome shotgun (WGS) entry which is preliminary data.</text>
</comment>
<evidence type="ECO:0000256" key="1">
    <source>
        <dbReference type="SAM" id="SignalP"/>
    </source>
</evidence>
<sequence length="368" mass="39690">MKKFLGRTKAKVCTVLFAALLGTCVFFAYSPSTENTLGANAATKRTNTRVHSPFSYVDSPGPFRFRQADVARLVAIGWTYEEVWRLERTPLAAVRAREAALLGLVGPCLPTHEVFMFAENTKLFPVADFFLLCAEGLSLAEMKDIAQAYARYGDAYAFVKSPRSIPSGDAYVLATYVSIVSGGGVDPAVLLGIFTAETRRGTFLGTCRYFPQTADEQPVKSIPGEAEAFRAIMAGINSTRNSRAQMPLSHAVVSCPGEVGFGGGAGWAQMLPSVYLDYEPRVRAAIGETTFVSPYHLVPALHALAMYVRDHAELMGVPPRAISAGSSSCVVIAAKYYAGSRWKYHRGENGYGGKACAIGNPKIPRTVS</sequence>
<proteinExistence type="predicted"/>
<reference evidence="2 3" key="1">
    <citation type="journal article" date="2016" name="Nat. Commun.">
        <title>Thousands of microbial genomes shed light on interconnected biogeochemical processes in an aquifer system.</title>
        <authorList>
            <person name="Anantharaman K."/>
            <person name="Brown C.T."/>
            <person name="Hug L.A."/>
            <person name="Sharon I."/>
            <person name="Castelle C.J."/>
            <person name="Probst A.J."/>
            <person name="Thomas B.C."/>
            <person name="Singh A."/>
            <person name="Wilkins M.J."/>
            <person name="Karaoz U."/>
            <person name="Brodie E.L."/>
            <person name="Williams K.H."/>
            <person name="Hubbard S.S."/>
            <person name="Banfield J.F."/>
        </authorList>
    </citation>
    <scope>NUCLEOTIDE SEQUENCE [LARGE SCALE GENOMIC DNA]</scope>
</reference>
<protein>
    <recommendedName>
        <fullName evidence="4">Transglycosylase SLT domain-containing protein</fullName>
    </recommendedName>
</protein>
<evidence type="ECO:0000313" key="3">
    <source>
        <dbReference type="Proteomes" id="UP000178099"/>
    </source>
</evidence>
<gene>
    <name evidence="2" type="ORF">A3D67_01425</name>
</gene>
<dbReference type="EMBL" id="MHLN01000037">
    <property type="protein sequence ID" value="OGZ10551.1"/>
    <property type="molecule type" value="Genomic_DNA"/>
</dbReference>
<dbReference type="AlphaFoldDB" id="A0A1G2DC99"/>
<feature type="chain" id="PRO_5009582531" description="Transglycosylase SLT domain-containing protein" evidence="1">
    <location>
        <begin position="29"/>
        <end position="368"/>
    </location>
</feature>
<name>A0A1G2DC99_9BACT</name>
<feature type="signal peptide" evidence="1">
    <location>
        <begin position="1"/>
        <end position="28"/>
    </location>
</feature>
<accession>A0A1G2DC99</accession>
<dbReference type="Proteomes" id="UP000178099">
    <property type="component" value="Unassembled WGS sequence"/>
</dbReference>
<evidence type="ECO:0008006" key="4">
    <source>
        <dbReference type="Google" id="ProtNLM"/>
    </source>
</evidence>
<organism evidence="2 3">
    <name type="scientific">Candidatus Lloydbacteria bacterium RIFCSPHIGHO2_02_FULL_51_22</name>
    <dbReference type="NCBI Taxonomy" id="1798663"/>
    <lineage>
        <taxon>Bacteria</taxon>
        <taxon>Candidatus Lloydiibacteriota</taxon>
    </lineage>
</organism>
<keyword evidence="1" id="KW-0732">Signal</keyword>
<evidence type="ECO:0000313" key="2">
    <source>
        <dbReference type="EMBL" id="OGZ10551.1"/>
    </source>
</evidence>